<keyword evidence="3" id="KW-0539">Nucleus</keyword>
<dbReference type="GO" id="GO:0003677">
    <property type="term" value="F:DNA binding"/>
    <property type="evidence" value="ECO:0007669"/>
    <property type="project" value="UniProtKB-KW"/>
</dbReference>
<dbReference type="InterPro" id="IPR000232">
    <property type="entry name" value="HSF_DNA-bd"/>
</dbReference>
<dbReference type="Proteomes" id="UP001530400">
    <property type="component" value="Unassembled WGS sequence"/>
</dbReference>
<dbReference type="InterPro" id="IPR036388">
    <property type="entry name" value="WH-like_DNA-bd_sf"/>
</dbReference>
<evidence type="ECO:0000256" key="4">
    <source>
        <dbReference type="RuleBase" id="RU004020"/>
    </source>
</evidence>
<feature type="domain" description="HSF-type DNA-binding" evidence="6">
    <location>
        <begin position="4"/>
        <end position="105"/>
    </location>
</feature>
<dbReference type="AlphaFoldDB" id="A0ABD3Q690"/>
<name>A0ABD3Q690_9STRA</name>
<comment type="caution">
    <text evidence="7">The sequence shown here is derived from an EMBL/GenBank/DDBJ whole genome shotgun (WGS) entry which is preliminary data.</text>
</comment>
<reference evidence="7 8" key="1">
    <citation type="submission" date="2024-10" db="EMBL/GenBank/DDBJ databases">
        <title>Updated reference genomes for cyclostephanoid diatoms.</title>
        <authorList>
            <person name="Roberts W.R."/>
            <person name="Alverson A.J."/>
        </authorList>
    </citation>
    <scope>NUCLEOTIDE SEQUENCE [LARGE SCALE GENOMIC DNA]</scope>
    <source>
        <strain evidence="7 8">AJA010-31</strain>
    </source>
</reference>
<dbReference type="EMBL" id="JALLPJ020000318">
    <property type="protein sequence ID" value="KAL3795484.1"/>
    <property type="molecule type" value="Genomic_DNA"/>
</dbReference>
<evidence type="ECO:0000256" key="2">
    <source>
        <dbReference type="ARBA" id="ARBA00023125"/>
    </source>
</evidence>
<feature type="compositionally biased region" description="Polar residues" evidence="5">
    <location>
        <begin position="304"/>
        <end position="313"/>
    </location>
</feature>
<comment type="subcellular location">
    <subcellularLocation>
        <location evidence="1">Nucleus</location>
    </subcellularLocation>
</comment>
<sequence>MVTKIDTFPYKLYNMLSRVSACGSAEEAASVAWLPTDNGFLIINQDAFLEHIIPVYFNMTQLRSFTRQLNLWGFTRDVSKSNQTAWCHPHFVRNDMSQLQHMIRTPIKYNTNRSRQASAVSKKLKKEAALAGDDKIVPASASSLPANNGIAGLIHSDWGSVQTPAASMQPPINMFTLDQPYSYYPDQSMSLICHKPIRMNASSTVSLEPRSDAILSSELIQSRRVSSDDNSPIYFMDEMMPQVQRDAVSDLAGSYNDETNNVSCEASEEEWLQHSNLGIGNDSYVAERQLGHKGTPEELEDAKSSASCPQQDSDIADVSDIDFNAFVSRYFPSEMGC</sequence>
<gene>
    <name evidence="7" type="ORF">ACHAWO_001836</name>
</gene>
<evidence type="ECO:0000259" key="6">
    <source>
        <dbReference type="SMART" id="SM00415"/>
    </source>
</evidence>
<evidence type="ECO:0000256" key="3">
    <source>
        <dbReference type="ARBA" id="ARBA00023242"/>
    </source>
</evidence>
<dbReference type="SUPFAM" id="SSF46785">
    <property type="entry name" value="Winged helix' DNA-binding domain"/>
    <property type="match status" value="1"/>
</dbReference>
<comment type="similarity">
    <text evidence="4">Belongs to the HSF family.</text>
</comment>
<dbReference type="SMART" id="SM00415">
    <property type="entry name" value="HSF"/>
    <property type="match status" value="1"/>
</dbReference>
<keyword evidence="8" id="KW-1185">Reference proteome</keyword>
<dbReference type="Pfam" id="PF00447">
    <property type="entry name" value="HSF_DNA-bind"/>
    <property type="match status" value="1"/>
</dbReference>
<protein>
    <recommendedName>
        <fullName evidence="6">HSF-type DNA-binding domain-containing protein</fullName>
    </recommendedName>
</protein>
<accession>A0ABD3Q690</accession>
<organism evidence="7 8">
    <name type="scientific">Cyclotella atomus</name>
    <dbReference type="NCBI Taxonomy" id="382360"/>
    <lineage>
        <taxon>Eukaryota</taxon>
        <taxon>Sar</taxon>
        <taxon>Stramenopiles</taxon>
        <taxon>Ochrophyta</taxon>
        <taxon>Bacillariophyta</taxon>
        <taxon>Coscinodiscophyceae</taxon>
        <taxon>Thalassiosirophycidae</taxon>
        <taxon>Stephanodiscales</taxon>
        <taxon>Stephanodiscaceae</taxon>
        <taxon>Cyclotella</taxon>
    </lineage>
</organism>
<keyword evidence="2" id="KW-0238">DNA-binding</keyword>
<dbReference type="Gene3D" id="1.10.10.10">
    <property type="entry name" value="Winged helix-like DNA-binding domain superfamily/Winged helix DNA-binding domain"/>
    <property type="match status" value="1"/>
</dbReference>
<evidence type="ECO:0000313" key="7">
    <source>
        <dbReference type="EMBL" id="KAL3795484.1"/>
    </source>
</evidence>
<dbReference type="PANTHER" id="PTHR10015">
    <property type="entry name" value="HEAT SHOCK TRANSCRIPTION FACTOR"/>
    <property type="match status" value="1"/>
</dbReference>
<evidence type="ECO:0000256" key="1">
    <source>
        <dbReference type="ARBA" id="ARBA00004123"/>
    </source>
</evidence>
<dbReference type="PANTHER" id="PTHR10015:SF206">
    <property type="entry name" value="HSF-TYPE DNA-BINDING DOMAIN-CONTAINING PROTEIN"/>
    <property type="match status" value="1"/>
</dbReference>
<evidence type="ECO:0000256" key="5">
    <source>
        <dbReference type="SAM" id="MobiDB-lite"/>
    </source>
</evidence>
<evidence type="ECO:0000313" key="8">
    <source>
        <dbReference type="Proteomes" id="UP001530400"/>
    </source>
</evidence>
<proteinExistence type="inferred from homology"/>
<feature type="region of interest" description="Disordered" evidence="5">
    <location>
        <begin position="294"/>
        <end position="314"/>
    </location>
</feature>
<dbReference type="GO" id="GO:0005634">
    <property type="term" value="C:nucleus"/>
    <property type="evidence" value="ECO:0007669"/>
    <property type="project" value="UniProtKB-SubCell"/>
</dbReference>
<dbReference type="InterPro" id="IPR036390">
    <property type="entry name" value="WH_DNA-bd_sf"/>
</dbReference>